<evidence type="ECO:0000313" key="1">
    <source>
        <dbReference type="EMBL" id="KUP97323.1"/>
    </source>
</evidence>
<dbReference type="OrthoDB" id="8438314at2"/>
<protein>
    <submittedName>
        <fullName evidence="1">XRE family transcriptional regulator</fullName>
    </submittedName>
</protein>
<reference evidence="2" key="1">
    <citation type="journal article" date="2017" name="Acta Aliment.">
        <title>Plant polysaccharide degrading enzyme system of Thermpbifida cellulosilytica TB100 revealed by de novo genome project data.</title>
        <authorList>
            <person name="Toth A."/>
            <person name="Baka E."/>
            <person name="Luzics S."/>
            <person name="Bata-Vidacs I."/>
            <person name="Nagy I."/>
            <person name="Balint B."/>
            <person name="Herceg R."/>
            <person name="Olasz F."/>
            <person name="Wilk T."/>
            <person name="Nagy T."/>
            <person name="Kriszt B."/>
            <person name="Nagy I."/>
            <person name="Kukolya J."/>
        </authorList>
    </citation>
    <scope>NUCLEOTIDE SEQUENCE [LARGE SCALE GENOMIC DNA]</scope>
    <source>
        <strain evidence="2">TB100</strain>
    </source>
</reference>
<name>A0A147KJ87_THECS</name>
<keyword evidence="2" id="KW-1185">Reference proteome</keyword>
<dbReference type="PATRIC" id="fig|665004.4.peg.4092"/>
<dbReference type="Gene3D" id="1.10.260.40">
    <property type="entry name" value="lambda repressor-like DNA-binding domains"/>
    <property type="match status" value="1"/>
</dbReference>
<organism evidence="1 2">
    <name type="scientific">Thermobifida cellulosilytica TB100</name>
    <dbReference type="NCBI Taxonomy" id="665004"/>
    <lineage>
        <taxon>Bacteria</taxon>
        <taxon>Bacillati</taxon>
        <taxon>Actinomycetota</taxon>
        <taxon>Actinomycetes</taxon>
        <taxon>Streptosporangiales</taxon>
        <taxon>Nocardiopsidaceae</taxon>
        <taxon>Thermobifida</taxon>
    </lineage>
</organism>
<sequence>MAASRLTDTDVAARLGVDPKTVRRWIAGTRPYPRHRWALAGLVGVPEHQLWPDTKATTELPAQAPPGVRTVYPHRWQIPRETWRAFFESAKYEIDILVYSGFFLADDTGMLKILERKARAGVAVRILLGDPDCPNVKQRGIEEGIGDAMVAKIRNVLVLYRPLADVEGVQIRLHQTVLYNSIYRADEHLLVNHHVYGVPAANAPVTRIDNTINPELTKTYLSSFEFIWKTNSARRFQ</sequence>
<evidence type="ECO:0000313" key="2">
    <source>
        <dbReference type="Proteomes" id="UP000074382"/>
    </source>
</evidence>
<gene>
    <name evidence="1" type="ORF">AC529_07615</name>
</gene>
<dbReference type="Proteomes" id="UP000074382">
    <property type="component" value="Unassembled WGS sequence"/>
</dbReference>
<proteinExistence type="predicted"/>
<dbReference type="GO" id="GO:0003677">
    <property type="term" value="F:DNA binding"/>
    <property type="evidence" value="ECO:0007669"/>
    <property type="project" value="InterPro"/>
</dbReference>
<dbReference type="EMBL" id="LGEM01000031">
    <property type="protein sequence ID" value="KUP97323.1"/>
    <property type="molecule type" value="Genomic_DNA"/>
</dbReference>
<dbReference type="Gene3D" id="3.30.870.10">
    <property type="entry name" value="Endonuclease Chain A"/>
    <property type="match status" value="1"/>
</dbReference>
<dbReference type="STRING" id="665004.AC529_07615"/>
<accession>A0A147KJ87</accession>
<dbReference type="InterPro" id="IPR010982">
    <property type="entry name" value="Lambda_DNA-bd_dom_sf"/>
</dbReference>
<dbReference type="SUPFAM" id="SSF56024">
    <property type="entry name" value="Phospholipase D/nuclease"/>
    <property type="match status" value="1"/>
</dbReference>
<dbReference type="AlphaFoldDB" id="A0A147KJ87"/>
<comment type="caution">
    <text evidence="1">The sequence shown here is derived from an EMBL/GenBank/DDBJ whole genome shotgun (WGS) entry which is preliminary data.</text>
</comment>